<reference evidence="1 2" key="1">
    <citation type="submission" date="2022-10" db="EMBL/GenBank/DDBJ databases">
        <title>paucibacter sp. hw8 Genome sequencing.</title>
        <authorList>
            <person name="Park S."/>
        </authorList>
    </citation>
    <scope>NUCLEOTIDE SEQUENCE [LARGE SCALE GENOMIC DNA]</scope>
    <source>
        <strain evidence="2">hw8</strain>
    </source>
</reference>
<gene>
    <name evidence="1" type="ORF">PRZ01_13665</name>
</gene>
<protein>
    <submittedName>
        <fullName evidence="1">Uncharacterized protein</fullName>
    </submittedName>
</protein>
<sequence>MSALRIPSDARCQEGSVAVLVGGRTDNLGQMVVVTRPYGYVSQPSVAPGPVFCWRVETMAQQIQCDAGSRWNGFTPDQTLCPIGHLPARAIRALVRRHAKADFKEALGELAQLMRTAEAAGWPEAGAASLPSTASPMRLSQRGEAMNRDELKWLLDTAPTRQVFAEVGFTPDGPHSECLSWVAECQGVALKFGVGPDMFGDWQGTASAVGKRSAVWGELFFATEMVRGDVLLRLASAWREAFGETPLPIELSGAAKFAEHKRIGKKLDPGHPRLLVDGGFLRFTLTRLRARLDLYASTPVSFEALPGQLSITVKDETLHCPARGVWFGHATVDLEALVAGAPRRFSAKHVSVEARAGRLWIDRVAVPADWAE</sequence>
<evidence type="ECO:0000313" key="1">
    <source>
        <dbReference type="EMBL" id="MDC8786237.1"/>
    </source>
</evidence>
<proteinExistence type="predicted"/>
<dbReference type="RefSeq" id="WP_273597354.1">
    <property type="nucleotide sequence ID" value="NZ_JAQQXS010000012.1"/>
</dbReference>
<dbReference type="Proteomes" id="UP001219862">
    <property type="component" value="Unassembled WGS sequence"/>
</dbReference>
<evidence type="ECO:0000313" key="2">
    <source>
        <dbReference type="Proteomes" id="UP001219862"/>
    </source>
</evidence>
<name>A0ABT5KTQ9_9BURK</name>
<comment type="caution">
    <text evidence="1">The sequence shown here is derived from an EMBL/GenBank/DDBJ whole genome shotgun (WGS) entry which is preliminary data.</text>
</comment>
<dbReference type="EMBL" id="JAQQXS010000012">
    <property type="protein sequence ID" value="MDC8786237.1"/>
    <property type="molecule type" value="Genomic_DNA"/>
</dbReference>
<organism evidence="1 2">
    <name type="scientific">Roseateles koreensis</name>
    <dbReference type="NCBI Taxonomy" id="2987526"/>
    <lineage>
        <taxon>Bacteria</taxon>
        <taxon>Pseudomonadati</taxon>
        <taxon>Pseudomonadota</taxon>
        <taxon>Betaproteobacteria</taxon>
        <taxon>Burkholderiales</taxon>
        <taxon>Sphaerotilaceae</taxon>
        <taxon>Roseateles</taxon>
    </lineage>
</organism>
<keyword evidence="2" id="KW-1185">Reference proteome</keyword>
<accession>A0ABT5KTQ9</accession>